<dbReference type="EMBL" id="FZNK01000015">
    <property type="protein sequence ID" value="SNR72256.1"/>
    <property type="molecule type" value="Genomic_DNA"/>
</dbReference>
<reference evidence="1 2" key="1">
    <citation type="submission" date="2017-06" db="EMBL/GenBank/DDBJ databases">
        <authorList>
            <person name="Kim H.J."/>
            <person name="Triplett B.A."/>
        </authorList>
    </citation>
    <scope>NUCLEOTIDE SEQUENCE [LARGE SCALE GENOMIC DNA]</scope>
    <source>
        <strain evidence="1 2">DSM 19316</strain>
    </source>
</reference>
<dbReference type="AlphaFoldDB" id="A0A238YLX3"/>
<accession>A0A238YLX3</accession>
<gene>
    <name evidence="1" type="ORF">SAMN06266787_11515</name>
</gene>
<organism evidence="1 2">
    <name type="scientific">Halorubrum ezzemoulense</name>
    <name type="common">Halorubrum chaoviator</name>
    <dbReference type="NCBI Taxonomy" id="337243"/>
    <lineage>
        <taxon>Archaea</taxon>
        <taxon>Methanobacteriati</taxon>
        <taxon>Methanobacteriota</taxon>
        <taxon>Stenosarchaea group</taxon>
        <taxon>Halobacteria</taxon>
        <taxon>Halobacteriales</taxon>
        <taxon>Haloferacaceae</taxon>
        <taxon>Halorubrum</taxon>
    </lineage>
</organism>
<proteinExistence type="predicted"/>
<evidence type="ECO:0000313" key="1">
    <source>
        <dbReference type="EMBL" id="SNR72256.1"/>
    </source>
</evidence>
<protein>
    <submittedName>
        <fullName evidence="1">Uncharacterized protein</fullName>
    </submittedName>
</protein>
<evidence type="ECO:0000313" key="2">
    <source>
        <dbReference type="Proteomes" id="UP000198297"/>
    </source>
</evidence>
<sequence>MECGGVVGFIPALKGEAFSLILPKSCETNFNDLTKTIFGQHRFGLEEMFYIVKEM</sequence>
<dbReference type="Proteomes" id="UP000198297">
    <property type="component" value="Unassembled WGS sequence"/>
</dbReference>
<name>A0A238YLX3_HALEZ</name>